<reference evidence="2" key="1">
    <citation type="journal article" date="2023" name="G3 (Bethesda)">
        <title>Genome assembly and association tests identify interacting loci associated with vigor, precocity, and sex in interspecific pistachio rootstocks.</title>
        <authorList>
            <person name="Palmer W."/>
            <person name="Jacygrad E."/>
            <person name="Sagayaradj S."/>
            <person name="Cavanaugh K."/>
            <person name="Han R."/>
            <person name="Bertier L."/>
            <person name="Beede B."/>
            <person name="Kafkas S."/>
            <person name="Golino D."/>
            <person name="Preece J."/>
            <person name="Michelmore R."/>
        </authorList>
    </citation>
    <scope>NUCLEOTIDE SEQUENCE [LARGE SCALE GENOMIC DNA]</scope>
</reference>
<keyword evidence="2" id="KW-1185">Reference proteome</keyword>
<organism evidence="1 2">
    <name type="scientific">Pistacia atlantica</name>
    <dbReference type="NCBI Taxonomy" id="434234"/>
    <lineage>
        <taxon>Eukaryota</taxon>
        <taxon>Viridiplantae</taxon>
        <taxon>Streptophyta</taxon>
        <taxon>Embryophyta</taxon>
        <taxon>Tracheophyta</taxon>
        <taxon>Spermatophyta</taxon>
        <taxon>Magnoliopsida</taxon>
        <taxon>eudicotyledons</taxon>
        <taxon>Gunneridae</taxon>
        <taxon>Pentapetalae</taxon>
        <taxon>rosids</taxon>
        <taxon>malvids</taxon>
        <taxon>Sapindales</taxon>
        <taxon>Anacardiaceae</taxon>
        <taxon>Pistacia</taxon>
    </lineage>
</organism>
<dbReference type="EMBL" id="CM047904">
    <property type="protein sequence ID" value="KAJ0090583.1"/>
    <property type="molecule type" value="Genomic_DNA"/>
</dbReference>
<evidence type="ECO:0000313" key="2">
    <source>
        <dbReference type="Proteomes" id="UP001164250"/>
    </source>
</evidence>
<proteinExistence type="predicted"/>
<protein>
    <submittedName>
        <fullName evidence="1">Uncharacterized protein</fullName>
    </submittedName>
</protein>
<comment type="caution">
    <text evidence="1">The sequence shown here is derived from an EMBL/GenBank/DDBJ whole genome shotgun (WGS) entry which is preliminary data.</text>
</comment>
<dbReference type="Proteomes" id="UP001164250">
    <property type="component" value="Chromosome 8"/>
</dbReference>
<name>A0ACC1AV97_9ROSI</name>
<sequence length="789" mass="89520">MIRYSSNGTCNCGRDAISEFKLLIKKAHKRRIEVFMDVVFNHTAEGNEKGPTLSFRGVDNSVYYMLAPKGDYSGCGNTFNRNHPVVRLFIVDCLRSDFFLLLEMYVDGFRFDLASIMTRGSSLWDAVNVYRIPVEDDLLTTGTGSPRSSPPLIDMISNDPVLRGVKLMAEAWDAGGIYQVGMFPCFGIWSEWNGKYRDIVRQFIKGTYGFFGAFAECLCGSPNLYQEGGGKLIDLPSQNGTPSKGEVLFELRSVSWNSVNFICAHDGFSLADLVSYNHKHNLANREDNNDGEIHNNSWNCGQEGEFADISVKKLRKRQMWNFFLCLMVSQVRFGIVLHYVLDRMTFGSTSRLLSLSTEQHIFGVPMIYMGDEYGHTKGGNNNTYCHDNYINYFWWDKKEDSSSDFFRFCRLMTKFRHECESLGLDDFPTAERLQWHGHAPGMPDWSDTSCFVAFTLVTLLLHFQLHLNAEMLIYPCRGLPLLEPLFLESLQENMKMIKSNNWEAVVICSGQFKGDVRFSFKNSIFGEYGLGYLLVNMVLQISVYFMICDIHWKDRPTVVNFILNCYVLYLGLDRVDEIQQPINTVKENDPIHASDSAKLRGASCWGNERLFMHYRGIIGYICGSENLDGSGLSSSAAVGVAYLLALESANYMKVSAVDNIEFDRLIENEYLGLRNGIVDQSAVLLSSYGCLTCMNYKTKEYQLIHPSKSHNSHKTDLLDRYKILLAFSGLRCNLTTNPGYNRQVVECQEAASVLLRASGKAEVEPLLCNVELEDYEVHKVIDLLSFTSL</sequence>
<gene>
    <name evidence="1" type="ORF">Patl1_14075</name>
</gene>
<evidence type="ECO:0000313" key="1">
    <source>
        <dbReference type="EMBL" id="KAJ0090583.1"/>
    </source>
</evidence>
<accession>A0ACC1AV97</accession>